<dbReference type="RefSeq" id="WP_163949169.1">
    <property type="nucleotide sequence ID" value="NZ_JAAIKC010000006.1"/>
</dbReference>
<dbReference type="GO" id="GO:0016052">
    <property type="term" value="P:carbohydrate catabolic process"/>
    <property type="evidence" value="ECO:0007669"/>
    <property type="project" value="InterPro"/>
</dbReference>
<feature type="domain" description="Carbohydrate-binding" evidence="1">
    <location>
        <begin position="13"/>
        <end position="196"/>
    </location>
</feature>
<dbReference type="SUPFAM" id="SSF49344">
    <property type="entry name" value="CBD9-like"/>
    <property type="match status" value="1"/>
</dbReference>
<comment type="caution">
    <text evidence="2">The sequence shown here is derived from an EMBL/GenBank/DDBJ whole genome shotgun (WGS) entry which is preliminary data.</text>
</comment>
<evidence type="ECO:0000313" key="2">
    <source>
        <dbReference type="EMBL" id="NEW07702.1"/>
    </source>
</evidence>
<dbReference type="Pfam" id="PF06452">
    <property type="entry name" value="CBM9_1"/>
    <property type="match status" value="1"/>
</dbReference>
<name>A0A6G3ZZY8_9BACL</name>
<gene>
    <name evidence="2" type="ORF">GK047_17005</name>
</gene>
<dbReference type="InterPro" id="IPR010502">
    <property type="entry name" value="Carb-bd_dom_fam9"/>
</dbReference>
<sequence>MRYECRFVDSDNVNPRWEEIEAVSLREVVTGESPRLMTRVRACWTQMALLIRFECEDDHVVATMEQHDDPIFLEDVVEAFIDTSGTGRVYYELEVSPRNVVFDALVHNDLAGAKTVDTSWHAPGLVTKISTDTEGWRMYELHIPFADLGVTPESGTTWNWNLYRIDDDEQGNRHYWAWSPTGKVNFHIPQQFGRIFFQK</sequence>
<dbReference type="Gene3D" id="2.60.40.1190">
    <property type="match status" value="1"/>
</dbReference>
<dbReference type="GO" id="GO:0004553">
    <property type="term" value="F:hydrolase activity, hydrolyzing O-glycosyl compounds"/>
    <property type="evidence" value="ECO:0007669"/>
    <property type="project" value="InterPro"/>
</dbReference>
<protein>
    <recommendedName>
        <fullName evidence="1">Carbohydrate-binding domain-containing protein</fullName>
    </recommendedName>
</protein>
<evidence type="ECO:0000259" key="1">
    <source>
        <dbReference type="Pfam" id="PF06452"/>
    </source>
</evidence>
<dbReference type="GO" id="GO:0030246">
    <property type="term" value="F:carbohydrate binding"/>
    <property type="evidence" value="ECO:0007669"/>
    <property type="project" value="InterPro"/>
</dbReference>
<proteinExistence type="predicted"/>
<accession>A0A6G3ZZY8</accession>
<organism evidence="2">
    <name type="scientific">Paenibacillus sp. SYP-B3998</name>
    <dbReference type="NCBI Taxonomy" id="2678564"/>
    <lineage>
        <taxon>Bacteria</taxon>
        <taxon>Bacillati</taxon>
        <taxon>Bacillota</taxon>
        <taxon>Bacilli</taxon>
        <taxon>Bacillales</taxon>
        <taxon>Paenibacillaceae</taxon>
        <taxon>Paenibacillus</taxon>
    </lineage>
</organism>
<dbReference type="CDD" id="cd09620">
    <property type="entry name" value="CBM9_like_3"/>
    <property type="match status" value="1"/>
</dbReference>
<dbReference type="EMBL" id="JAAIKC010000006">
    <property type="protein sequence ID" value="NEW07702.1"/>
    <property type="molecule type" value="Genomic_DNA"/>
</dbReference>
<dbReference type="AlphaFoldDB" id="A0A6G3ZZY8"/>
<reference evidence="2" key="1">
    <citation type="submission" date="2020-02" db="EMBL/GenBank/DDBJ databases">
        <authorList>
            <person name="Shen X.-R."/>
            <person name="Zhang Y.-X."/>
        </authorList>
    </citation>
    <scope>NUCLEOTIDE SEQUENCE</scope>
    <source>
        <strain evidence="2">SYP-B3998</strain>
    </source>
</reference>